<dbReference type="PRINTS" id="PR00368">
    <property type="entry name" value="FADPNR"/>
</dbReference>
<dbReference type="EMBL" id="FWXK01000003">
    <property type="protein sequence ID" value="SMC37804.1"/>
    <property type="molecule type" value="Genomic_DNA"/>
</dbReference>
<evidence type="ECO:0000256" key="5">
    <source>
        <dbReference type="ARBA" id="ARBA00023002"/>
    </source>
</evidence>
<dbReference type="STRING" id="371602.SAMN04487984_0844"/>
<keyword evidence="2 6" id="KW-0285">Flavoprotein</keyword>
<feature type="domain" description="FAD/NAD(P)-binding" evidence="7">
    <location>
        <begin position="6"/>
        <end position="292"/>
    </location>
</feature>
<feature type="binding site" evidence="6">
    <location>
        <position position="47"/>
    </location>
    <ligand>
        <name>FAD</name>
        <dbReference type="ChEBI" id="CHEBI:57692"/>
    </ligand>
</feature>
<evidence type="ECO:0000259" key="7">
    <source>
        <dbReference type="Pfam" id="PF07992"/>
    </source>
</evidence>
<gene>
    <name evidence="8" type="ORF">SAMN04487984_0844</name>
</gene>
<feature type="binding site" evidence="6">
    <location>
        <position position="42"/>
    </location>
    <ligand>
        <name>FAD</name>
        <dbReference type="ChEBI" id="CHEBI:57692"/>
    </ligand>
</feature>
<comment type="similarity">
    <text evidence="6">Belongs to the ferredoxin--NADP reductase type 2 family.</text>
</comment>
<evidence type="ECO:0000256" key="3">
    <source>
        <dbReference type="ARBA" id="ARBA00022827"/>
    </source>
</evidence>
<proteinExistence type="inferred from homology"/>
<comment type="catalytic activity">
    <reaction evidence="6">
        <text>2 reduced [2Fe-2S]-[ferredoxin] + NADP(+) + H(+) = 2 oxidized [2Fe-2S]-[ferredoxin] + NADPH</text>
        <dbReference type="Rhea" id="RHEA:20125"/>
        <dbReference type="Rhea" id="RHEA-COMP:10000"/>
        <dbReference type="Rhea" id="RHEA-COMP:10001"/>
        <dbReference type="ChEBI" id="CHEBI:15378"/>
        <dbReference type="ChEBI" id="CHEBI:33737"/>
        <dbReference type="ChEBI" id="CHEBI:33738"/>
        <dbReference type="ChEBI" id="CHEBI:57783"/>
        <dbReference type="ChEBI" id="CHEBI:58349"/>
        <dbReference type="EC" id="1.18.1.2"/>
    </reaction>
</comment>
<dbReference type="Pfam" id="PF07992">
    <property type="entry name" value="Pyr_redox_2"/>
    <property type="match status" value="1"/>
</dbReference>
<protein>
    <recommendedName>
        <fullName evidence="6">Ferredoxin--NADP reductase</fullName>
        <shortName evidence="6">FNR</shortName>
        <shortName evidence="6">Fd-NADP(+) reductase</shortName>
        <ecNumber evidence="6">1.18.1.2</ecNumber>
    </recommendedName>
</protein>
<keyword evidence="4 6" id="KW-0521">NADP</keyword>
<feature type="binding site" evidence="6">
    <location>
        <position position="284"/>
    </location>
    <ligand>
        <name>FAD</name>
        <dbReference type="ChEBI" id="CHEBI:57692"/>
    </ligand>
</feature>
<organism evidence="8 9">
    <name type="scientific">Aerococcus suis</name>
    <dbReference type="NCBI Taxonomy" id="371602"/>
    <lineage>
        <taxon>Bacteria</taxon>
        <taxon>Bacillati</taxon>
        <taxon>Bacillota</taxon>
        <taxon>Bacilli</taxon>
        <taxon>Lactobacillales</taxon>
        <taxon>Aerococcaceae</taxon>
        <taxon>Aerococcus</taxon>
    </lineage>
</organism>
<comment type="subunit">
    <text evidence="1 6">Homodimer.</text>
</comment>
<dbReference type="PANTHER" id="PTHR48105">
    <property type="entry name" value="THIOREDOXIN REDUCTASE 1-RELATED-RELATED"/>
    <property type="match status" value="1"/>
</dbReference>
<dbReference type="RefSeq" id="WP_084098908.1">
    <property type="nucleotide sequence ID" value="NZ_FWXK01000003.1"/>
</dbReference>
<dbReference type="AlphaFoldDB" id="A0A1W1YNS7"/>
<evidence type="ECO:0000256" key="1">
    <source>
        <dbReference type="ARBA" id="ARBA00011738"/>
    </source>
</evidence>
<evidence type="ECO:0000313" key="8">
    <source>
        <dbReference type="EMBL" id="SMC37804.1"/>
    </source>
</evidence>
<feature type="binding site" evidence="6">
    <location>
        <position position="34"/>
    </location>
    <ligand>
        <name>FAD</name>
        <dbReference type="ChEBI" id="CHEBI:57692"/>
    </ligand>
</feature>
<dbReference type="InterPro" id="IPR050097">
    <property type="entry name" value="Ferredoxin-NADP_redctase_2"/>
</dbReference>
<comment type="caution">
    <text evidence="6">Lacks conserved residue(s) required for the propagation of feature annotation.</text>
</comment>
<evidence type="ECO:0000256" key="6">
    <source>
        <dbReference type="HAMAP-Rule" id="MF_01685"/>
    </source>
</evidence>
<dbReference type="InterPro" id="IPR022890">
    <property type="entry name" value="Fd--NADP_Rdtase_type_2"/>
</dbReference>
<dbReference type="InterPro" id="IPR023753">
    <property type="entry name" value="FAD/NAD-binding_dom"/>
</dbReference>
<dbReference type="HAMAP" id="MF_01685">
    <property type="entry name" value="FENR2"/>
    <property type="match status" value="1"/>
</dbReference>
<name>A0A1W1YNS7_9LACT</name>
<keyword evidence="5 6" id="KW-0560">Oxidoreductase</keyword>
<dbReference type="SUPFAM" id="SSF51905">
    <property type="entry name" value="FAD/NAD(P)-binding domain"/>
    <property type="match status" value="1"/>
</dbReference>
<feature type="binding site" evidence="6">
    <location>
        <position position="122"/>
    </location>
    <ligand>
        <name>FAD</name>
        <dbReference type="ChEBI" id="CHEBI:57692"/>
    </ligand>
</feature>
<evidence type="ECO:0000313" key="9">
    <source>
        <dbReference type="Proteomes" id="UP000243884"/>
    </source>
</evidence>
<evidence type="ECO:0000256" key="2">
    <source>
        <dbReference type="ARBA" id="ARBA00022630"/>
    </source>
</evidence>
<reference evidence="9" key="1">
    <citation type="submission" date="2017-04" db="EMBL/GenBank/DDBJ databases">
        <authorList>
            <person name="Varghese N."/>
            <person name="Submissions S."/>
        </authorList>
    </citation>
    <scope>NUCLEOTIDE SEQUENCE [LARGE SCALE GENOMIC DNA]</scope>
    <source>
        <strain evidence="9">DSM 21500</strain>
    </source>
</reference>
<sequence>MTDTTDILIIGAGPAGLFAGFYAGMRELTTRIIDSLPDLGGQPKVLYPKKDIYDIGGYPAITGDQLTKQLTQQLQRFKDTTTFQLNEEVLTYEQHNHVFKVTTNKNIYYAKTIIIATGNGSFHPRKIKLENDDIYQNNISYYFPNPSQLKNKTVAVCGGGDSALDTALGLAPYAKQIYLIHRRSRFRAHEYSVAQAKCKENIEWITPYIPKGVNGKADTITHLEIMHTKTKEYQLLPIDHLCMAYGFVSSLGELKKWPIDYDHSKINVTSKMETNIAGIYAIGDIATYPGKAELIATGFGEAPIAINSIKQYLNPKEHIKPIHSSHMF</sequence>
<dbReference type="Proteomes" id="UP000243884">
    <property type="component" value="Unassembled WGS sequence"/>
</dbReference>
<dbReference type="GO" id="GO:0050660">
    <property type="term" value="F:flavin adenine dinucleotide binding"/>
    <property type="evidence" value="ECO:0007669"/>
    <property type="project" value="UniProtKB-UniRule"/>
</dbReference>
<dbReference type="GO" id="GO:0004324">
    <property type="term" value="F:ferredoxin-NADP+ reductase activity"/>
    <property type="evidence" value="ECO:0007669"/>
    <property type="project" value="UniProtKB-UniRule"/>
</dbReference>
<dbReference type="InterPro" id="IPR036188">
    <property type="entry name" value="FAD/NAD-bd_sf"/>
</dbReference>
<dbReference type="Gene3D" id="3.50.50.60">
    <property type="entry name" value="FAD/NAD(P)-binding domain"/>
    <property type="match status" value="2"/>
</dbReference>
<feature type="binding site" evidence="6">
    <location>
        <position position="325"/>
    </location>
    <ligand>
        <name>FAD</name>
        <dbReference type="ChEBI" id="CHEBI:57692"/>
    </ligand>
</feature>
<evidence type="ECO:0000256" key="4">
    <source>
        <dbReference type="ARBA" id="ARBA00022857"/>
    </source>
</evidence>
<keyword evidence="3 6" id="KW-0274">FAD</keyword>
<dbReference type="EC" id="1.18.1.2" evidence="6"/>
<dbReference type="PRINTS" id="PR00469">
    <property type="entry name" value="PNDRDTASEII"/>
</dbReference>
<comment type="cofactor">
    <cofactor evidence="6">
        <name>FAD</name>
        <dbReference type="ChEBI" id="CHEBI:57692"/>
    </cofactor>
    <text evidence="6">Binds 1 FAD per subunit.</text>
</comment>
<dbReference type="GO" id="GO:0050661">
    <property type="term" value="F:NADP binding"/>
    <property type="evidence" value="ECO:0007669"/>
    <property type="project" value="UniProtKB-UniRule"/>
</dbReference>
<accession>A0A1W1YNS7</accession>
<keyword evidence="9" id="KW-1185">Reference proteome</keyword>